<evidence type="ECO:0000259" key="4">
    <source>
        <dbReference type="PROSITE" id="PS50158"/>
    </source>
</evidence>
<dbReference type="PANTHER" id="PTHR15503:SF22">
    <property type="entry name" value="TRANSPOSON TY3-I GAG POLYPROTEIN"/>
    <property type="match status" value="1"/>
</dbReference>
<dbReference type="OrthoDB" id="3033280at2759"/>
<dbReference type="InterPro" id="IPR005162">
    <property type="entry name" value="Retrotrans_gag_dom"/>
</dbReference>
<keyword evidence="1" id="KW-0507">mRNA processing</keyword>
<dbReference type="Pfam" id="PF00098">
    <property type="entry name" value="zf-CCHC"/>
    <property type="match status" value="1"/>
</dbReference>
<accession>A0A8H5H0P9</accession>
<feature type="compositionally biased region" description="Basic and acidic residues" evidence="3">
    <location>
        <begin position="283"/>
        <end position="294"/>
    </location>
</feature>
<dbReference type="SUPFAM" id="SSF57756">
    <property type="entry name" value="Retrovirus zinc finger-like domains"/>
    <property type="match status" value="1"/>
</dbReference>
<dbReference type="PANTHER" id="PTHR15503">
    <property type="entry name" value="LDOC1 RELATED"/>
    <property type="match status" value="1"/>
</dbReference>
<dbReference type="SMART" id="SM00343">
    <property type="entry name" value="ZnF_C2HC"/>
    <property type="match status" value="1"/>
</dbReference>
<dbReference type="Proteomes" id="UP000565441">
    <property type="component" value="Unassembled WGS sequence"/>
</dbReference>
<dbReference type="EMBL" id="JAACJP010000036">
    <property type="protein sequence ID" value="KAF5374477.1"/>
    <property type="molecule type" value="Genomic_DNA"/>
</dbReference>
<dbReference type="InterPro" id="IPR001878">
    <property type="entry name" value="Znf_CCHC"/>
</dbReference>
<dbReference type="Gene3D" id="4.10.60.10">
    <property type="entry name" value="Zinc finger, CCHC-type"/>
    <property type="match status" value="1"/>
</dbReference>
<keyword evidence="2" id="KW-0863">Zinc-finger</keyword>
<keyword evidence="2" id="KW-0479">Metal-binding</keyword>
<sequence length="346" mass="37846">MTTPNPITILQNGVTSILDGINNLIPVWATTAANLDSTAQAVAQLASTAGQLQKVEVSVAQTTIPLPEEFRGVKDKAAYFILACNQYFTQTKITEDNIKIATALGLMKGDKASKWAENQLRLIQSNHADALTCWTDFGAEFENHFGDRTPDTTATSKIKLLIQGTKPADEYNTDFNNLKVDTGWNECALLDCYKTGLDPELLMSIYRCDPMPVTLKEYQKKAELLDKKAKELKIQVAQGISARRFAKSYQPDATTPYAHAARPVVGAPRPAPPVPNAIPAAVPRRDPDAMDVDHAPRRPPITCFKCGRVGHMARNCPSVVVKVVDVAEMTDEQKHAAAAQLKDQGF</sequence>
<comment type="caution">
    <text evidence="5">The sequence shown here is derived from an EMBL/GenBank/DDBJ whole genome shotgun (WGS) entry which is preliminary data.</text>
</comment>
<evidence type="ECO:0000256" key="3">
    <source>
        <dbReference type="SAM" id="MobiDB-lite"/>
    </source>
</evidence>
<protein>
    <recommendedName>
        <fullName evidence="4">CCHC-type domain-containing protein</fullName>
    </recommendedName>
</protein>
<dbReference type="GO" id="GO:0008270">
    <property type="term" value="F:zinc ion binding"/>
    <property type="evidence" value="ECO:0007669"/>
    <property type="project" value="UniProtKB-KW"/>
</dbReference>
<proteinExistence type="predicted"/>
<evidence type="ECO:0000313" key="5">
    <source>
        <dbReference type="EMBL" id="KAF5374477.1"/>
    </source>
</evidence>
<keyword evidence="6" id="KW-1185">Reference proteome</keyword>
<gene>
    <name evidence="5" type="ORF">D9615_009062</name>
</gene>
<dbReference type="PROSITE" id="PS50158">
    <property type="entry name" value="ZF_CCHC"/>
    <property type="match status" value="1"/>
</dbReference>
<name>A0A8H5H0P9_9AGAR</name>
<dbReference type="InterPro" id="IPR032567">
    <property type="entry name" value="RTL1-rel"/>
</dbReference>
<organism evidence="5 6">
    <name type="scientific">Tricholomella constricta</name>
    <dbReference type="NCBI Taxonomy" id="117010"/>
    <lineage>
        <taxon>Eukaryota</taxon>
        <taxon>Fungi</taxon>
        <taxon>Dikarya</taxon>
        <taxon>Basidiomycota</taxon>
        <taxon>Agaricomycotina</taxon>
        <taxon>Agaricomycetes</taxon>
        <taxon>Agaricomycetidae</taxon>
        <taxon>Agaricales</taxon>
        <taxon>Tricholomatineae</taxon>
        <taxon>Lyophyllaceae</taxon>
        <taxon>Tricholomella</taxon>
    </lineage>
</organism>
<reference evidence="5 6" key="1">
    <citation type="journal article" date="2020" name="ISME J.">
        <title>Uncovering the hidden diversity of litter-decomposition mechanisms in mushroom-forming fungi.</title>
        <authorList>
            <person name="Floudas D."/>
            <person name="Bentzer J."/>
            <person name="Ahren D."/>
            <person name="Johansson T."/>
            <person name="Persson P."/>
            <person name="Tunlid A."/>
        </authorList>
    </citation>
    <scope>NUCLEOTIDE SEQUENCE [LARGE SCALE GENOMIC DNA]</scope>
    <source>
        <strain evidence="5 6">CBS 661.87</strain>
    </source>
</reference>
<dbReference type="AlphaFoldDB" id="A0A8H5H0P9"/>
<feature type="region of interest" description="Disordered" evidence="3">
    <location>
        <begin position="268"/>
        <end position="294"/>
    </location>
</feature>
<feature type="domain" description="CCHC-type" evidence="4">
    <location>
        <begin position="303"/>
        <end position="318"/>
    </location>
</feature>
<dbReference type="GO" id="GO:0003676">
    <property type="term" value="F:nucleic acid binding"/>
    <property type="evidence" value="ECO:0007669"/>
    <property type="project" value="InterPro"/>
</dbReference>
<keyword evidence="2" id="KW-0862">Zinc</keyword>
<evidence type="ECO:0000256" key="2">
    <source>
        <dbReference type="PROSITE-ProRule" id="PRU00047"/>
    </source>
</evidence>
<evidence type="ECO:0000256" key="1">
    <source>
        <dbReference type="ARBA" id="ARBA00022664"/>
    </source>
</evidence>
<dbReference type="Pfam" id="PF03732">
    <property type="entry name" value="Retrotrans_gag"/>
    <property type="match status" value="1"/>
</dbReference>
<dbReference type="GO" id="GO:0006397">
    <property type="term" value="P:mRNA processing"/>
    <property type="evidence" value="ECO:0007669"/>
    <property type="project" value="UniProtKB-KW"/>
</dbReference>
<evidence type="ECO:0000313" key="6">
    <source>
        <dbReference type="Proteomes" id="UP000565441"/>
    </source>
</evidence>
<dbReference type="InterPro" id="IPR036875">
    <property type="entry name" value="Znf_CCHC_sf"/>
</dbReference>